<dbReference type="Pfam" id="PF13411">
    <property type="entry name" value="MerR_1"/>
    <property type="match status" value="1"/>
</dbReference>
<evidence type="ECO:0000256" key="1">
    <source>
        <dbReference type="ARBA" id="ARBA00023125"/>
    </source>
</evidence>
<dbReference type="PROSITE" id="PS50937">
    <property type="entry name" value="HTH_MERR_2"/>
    <property type="match status" value="1"/>
</dbReference>
<dbReference type="GO" id="GO:0003677">
    <property type="term" value="F:DNA binding"/>
    <property type="evidence" value="ECO:0007669"/>
    <property type="project" value="UniProtKB-KW"/>
</dbReference>
<dbReference type="PANTHER" id="PTHR30204:SF15">
    <property type="entry name" value="BLL5018 PROTEIN"/>
    <property type="match status" value="1"/>
</dbReference>
<evidence type="ECO:0000313" key="3">
    <source>
        <dbReference type="EMBL" id="OYV03177.1"/>
    </source>
</evidence>
<dbReference type="Gene3D" id="1.10.1660.10">
    <property type="match status" value="1"/>
</dbReference>
<feature type="domain" description="HTH merR-type" evidence="2">
    <location>
        <begin position="6"/>
        <end position="74"/>
    </location>
</feature>
<comment type="caution">
    <text evidence="3">The sequence shown here is derived from an EMBL/GenBank/DDBJ whole genome shotgun (WGS) entry which is preliminary data.</text>
</comment>
<dbReference type="InterPro" id="IPR047057">
    <property type="entry name" value="MerR_fam"/>
</dbReference>
<name>A0A257LU49_UNCW3</name>
<sequence length="100" mass="11776">MGGNKTYRINSVALKLGVTPATLRFWEKAFGIKVKRDKRGRLYTEDDIVRFAEIKHLLYNEKYTIEGAKKLLRGHQKLVLSRYWLRGVIRELKEIKKLLS</sequence>
<organism evidence="3 4">
    <name type="scientific">candidate division WOR-3 bacterium 4484_18</name>
    <dbReference type="NCBI Taxonomy" id="2020626"/>
    <lineage>
        <taxon>Bacteria</taxon>
        <taxon>Bacteria division WOR-3</taxon>
    </lineage>
</organism>
<dbReference type="InterPro" id="IPR000551">
    <property type="entry name" value="MerR-type_HTH_dom"/>
</dbReference>
<dbReference type="EMBL" id="NMUJ01000018">
    <property type="protein sequence ID" value="OYV03177.1"/>
    <property type="molecule type" value="Genomic_DNA"/>
</dbReference>
<accession>A0A257LU49</accession>
<reference evidence="4" key="1">
    <citation type="submission" date="2017-07" db="EMBL/GenBank/DDBJ databases">
        <title>Novel pathways for hydrocarbon cycling and metabolic interdependencies in hydrothermal sediment communities.</title>
        <authorList>
            <person name="Dombrowski N."/>
            <person name="Seitz K."/>
            <person name="Teske A."/>
            <person name="Baker B."/>
        </authorList>
    </citation>
    <scope>NUCLEOTIDE SEQUENCE [LARGE SCALE GENOMIC DNA]</scope>
</reference>
<dbReference type="PANTHER" id="PTHR30204">
    <property type="entry name" value="REDOX-CYCLING DRUG-SENSING TRANSCRIPTIONAL ACTIVATOR SOXR"/>
    <property type="match status" value="1"/>
</dbReference>
<dbReference type="AlphaFoldDB" id="A0A257LU49"/>
<dbReference type="SUPFAM" id="SSF46955">
    <property type="entry name" value="Putative DNA-binding domain"/>
    <property type="match status" value="1"/>
</dbReference>
<dbReference type="GO" id="GO:0003700">
    <property type="term" value="F:DNA-binding transcription factor activity"/>
    <property type="evidence" value="ECO:0007669"/>
    <property type="project" value="InterPro"/>
</dbReference>
<dbReference type="SMART" id="SM00422">
    <property type="entry name" value="HTH_MERR"/>
    <property type="match status" value="1"/>
</dbReference>
<gene>
    <name evidence="3" type="ORF">CGW93_02160</name>
</gene>
<dbReference type="Proteomes" id="UP000216312">
    <property type="component" value="Unassembled WGS sequence"/>
</dbReference>
<evidence type="ECO:0000259" key="2">
    <source>
        <dbReference type="PROSITE" id="PS50937"/>
    </source>
</evidence>
<keyword evidence="1" id="KW-0238">DNA-binding</keyword>
<proteinExistence type="predicted"/>
<protein>
    <submittedName>
        <fullName evidence="3">MerR family transcriptional regulator</fullName>
    </submittedName>
</protein>
<dbReference type="InterPro" id="IPR009061">
    <property type="entry name" value="DNA-bd_dom_put_sf"/>
</dbReference>
<evidence type="ECO:0000313" key="4">
    <source>
        <dbReference type="Proteomes" id="UP000216312"/>
    </source>
</evidence>